<feature type="region of interest" description="Disordered" evidence="7">
    <location>
        <begin position="52"/>
        <end position="102"/>
    </location>
</feature>
<reference evidence="9" key="2">
    <citation type="submission" date="2015-06" db="UniProtKB">
        <authorList>
            <consortium name="EnsemblMetazoa"/>
        </authorList>
    </citation>
    <scope>IDENTIFICATION</scope>
</reference>
<dbReference type="GO" id="GO:0005634">
    <property type="term" value="C:nucleus"/>
    <property type="evidence" value="ECO:0007669"/>
    <property type="project" value="TreeGrafter"/>
</dbReference>
<dbReference type="eggNOG" id="KOG0709">
    <property type="taxonomic scope" value="Eukaryota"/>
</dbReference>
<dbReference type="CDD" id="cd14689">
    <property type="entry name" value="bZIP_CREB3"/>
    <property type="match status" value="1"/>
</dbReference>
<feature type="domain" description="BZIP" evidence="8">
    <location>
        <begin position="221"/>
        <end position="284"/>
    </location>
</feature>
<dbReference type="PROSITE" id="PS50217">
    <property type="entry name" value="BZIP"/>
    <property type="match status" value="1"/>
</dbReference>
<dbReference type="Pfam" id="PF00170">
    <property type="entry name" value="bZIP_1"/>
    <property type="match status" value="1"/>
</dbReference>
<evidence type="ECO:0000256" key="4">
    <source>
        <dbReference type="ARBA" id="ARBA00023163"/>
    </source>
</evidence>
<keyword evidence="3" id="KW-0238">DNA-binding</keyword>
<dbReference type="EMBL" id="CAEY01000421">
    <property type="status" value="NOT_ANNOTATED_CDS"/>
    <property type="molecule type" value="Genomic_DNA"/>
</dbReference>
<evidence type="ECO:0000256" key="5">
    <source>
        <dbReference type="ARBA" id="ARBA00023242"/>
    </source>
</evidence>
<reference evidence="10" key="1">
    <citation type="submission" date="2011-08" db="EMBL/GenBank/DDBJ databases">
        <authorList>
            <person name="Rombauts S."/>
        </authorList>
    </citation>
    <scope>NUCLEOTIDE SEQUENCE</scope>
    <source>
        <strain evidence="10">London</strain>
    </source>
</reference>
<dbReference type="GO" id="GO:0000978">
    <property type="term" value="F:RNA polymerase II cis-regulatory region sequence-specific DNA binding"/>
    <property type="evidence" value="ECO:0007669"/>
    <property type="project" value="TreeGrafter"/>
</dbReference>
<gene>
    <name evidence="9" type="primary">107366869</name>
</gene>
<evidence type="ECO:0000313" key="9">
    <source>
        <dbReference type="EnsemblMetazoa" id="tetur19g01110.1"/>
    </source>
</evidence>
<protein>
    <recommendedName>
        <fullName evidence="8">BZIP domain-containing protein</fullName>
    </recommendedName>
</protein>
<feature type="compositionally biased region" description="Low complexity" evidence="7">
    <location>
        <begin position="61"/>
        <end position="98"/>
    </location>
</feature>
<dbReference type="Gene3D" id="1.20.5.170">
    <property type="match status" value="1"/>
</dbReference>
<dbReference type="EnsemblMetazoa" id="tetur19g01110.1">
    <property type="protein sequence ID" value="tetur19g01110.1"/>
    <property type="gene ID" value="tetur19g01110"/>
</dbReference>
<evidence type="ECO:0000256" key="6">
    <source>
        <dbReference type="SAM" id="Coils"/>
    </source>
</evidence>
<dbReference type="SUPFAM" id="SSF57959">
    <property type="entry name" value="Leucine zipper domain"/>
    <property type="match status" value="1"/>
</dbReference>
<feature type="coiled-coil region" evidence="6">
    <location>
        <begin position="239"/>
        <end position="287"/>
    </location>
</feature>
<dbReference type="SMART" id="SM00338">
    <property type="entry name" value="BRLZ"/>
    <property type="match status" value="1"/>
</dbReference>
<evidence type="ECO:0000256" key="1">
    <source>
        <dbReference type="ARBA" id="ARBA00004648"/>
    </source>
</evidence>
<comment type="subcellular location">
    <subcellularLocation>
        <location evidence="1">Endoplasmic reticulum membrane</location>
        <topology evidence="1">Single-pass type II membrane protein</topology>
    </subcellularLocation>
</comment>
<evidence type="ECO:0000256" key="3">
    <source>
        <dbReference type="ARBA" id="ARBA00023125"/>
    </source>
</evidence>
<dbReference type="AlphaFoldDB" id="T1KRY1"/>
<evidence type="ECO:0000259" key="8">
    <source>
        <dbReference type="PROSITE" id="PS50217"/>
    </source>
</evidence>
<dbReference type="InterPro" id="IPR046347">
    <property type="entry name" value="bZIP_sf"/>
</dbReference>
<accession>T1KRY1</accession>
<dbReference type="PANTHER" id="PTHR45996">
    <property type="entry name" value="AGAP001464-PB"/>
    <property type="match status" value="1"/>
</dbReference>
<dbReference type="InterPro" id="IPR051381">
    <property type="entry name" value="CREB_ATF_subfamily"/>
</dbReference>
<keyword evidence="10" id="KW-1185">Reference proteome</keyword>
<dbReference type="Proteomes" id="UP000015104">
    <property type="component" value="Unassembled WGS sequence"/>
</dbReference>
<dbReference type="HOGENOM" id="CLU_750819_0_0_1"/>
<dbReference type="GO" id="GO:0005789">
    <property type="term" value="C:endoplasmic reticulum membrane"/>
    <property type="evidence" value="ECO:0007669"/>
    <property type="project" value="UniProtKB-SubCell"/>
</dbReference>
<dbReference type="OMA" id="ITDDCMI"/>
<name>T1KRY1_TETUR</name>
<organism evidence="9 10">
    <name type="scientific">Tetranychus urticae</name>
    <name type="common">Two-spotted spider mite</name>
    <dbReference type="NCBI Taxonomy" id="32264"/>
    <lineage>
        <taxon>Eukaryota</taxon>
        <taxon>Metazoa</taxon>
        <taxon>Ecdysozoa</taxon>
        <taxon>Arthropoda</taxon>
        <taxon>Chelicerata</taxon>
        <taxon>Arachnida</taxon>
        <taxon>Acari</taxon>
        <taxon>Acariformes</taxon>
        <taxon>Trombidiformes</taxon>
        <taxon>Prostigmata</taxon>
        <taxon>Eleutherengona</taxon>
        <taxon>Raphignathae</taxon>
        <taxon>Tetranychoidea</taxon>
        <taxon>Tetranychidae</taxon>
        <taxon>Tetranychus</taxon>
    </lineage>
</organism>
<dbReference type="OrthoDB" id="674948at2759"/>
<dbReference type="InterPro" id="IPR004827">
    <property type="entry name" value="bZIP"/>
</dbReference>
<keyword evidence="6" id="KW-0175">Coiled coil</keyword>
<evidence type="ECO:0000256" key="2">
    <source>
        <dbReference type="ARBA" id="ARBA00023015"/>
    </source>
</evidence>
<keyword evidence="4" id="KW-0804">Transcription</keyword>
<evidence type="ECO:0000313" key="10">
    <source>
        <dbReference type="Proteomes" id="UP000015104"/>
    </source>
</evidence>
<keyword evidence="2" id="KW-0805">Transcription regulation</keyword>
<keyword evidence="5" id="KW-0539">Nucleus</keyword>
<dbReference type="KEGG" id="tut:107366869"/>
<evidence type="ECO:0000256" key="7">
    <source>
        <dbReference type="SAM" id="MobiDB-lite"/>
    </source>
</evidence>
<proteinExistence type="predicted"/>
<dbReference type="STRING" id="32264.T1KRY1"/>
<dbReference type="PANTHER" id="PTHR45996:SF3">
    <property type="entry name" value="CREB-H TRANSCRIPTION FACTOR HOMOLOG LET-607"/>
    <property type="match status" value="1"/>
</dbReference>
<sequence length="369" mass="42119">MSCLDGPLEPFITDDCMIDKYIESIVGQTSDLPEFDPLLWFEEGGLGSNLVGDDLWPESGSNDNSNLSDLNQLSTTDLQESTSPSPSKISISESLSTSPEEDGINEEVIEEFVDDELLLTNGLLSPESDIESRTQVNYSHLNQSTAARTFEIHNYCCIKEDDTDEIASIESSPKAKKSNKGVKRRITDFRLTDEERKLLTKEGYNNFPSEKKELTHQEEKILRKIRRKIRNKRSAQFSRLRKKQYVEELEKKYEDCTNENKHLKKEVEDLRRQNQSLMVKMRKILKDHTGPGQASFKTSLFVILLSFLLILMPTFRPDSLDDSLTGSKQQQQIMRTGRHLLMTLGGHDLPSYILNESENTINFTNALSI</sequence>
<dbReference type="GO" id="GO:0000981">
    <property type="term" value="F:DNA-binding transcription factor activity, RNA polymerase II-specific"/>
    <property type="evidence" value="ECO:0007669"/>
    <property type="project" value="TreeGrafter"/>
</dbReference>